<organism evidence="2 3">
    <name type="scientific">Postia placenta MAD-698-R-SB12</name>
    <dbReference type="NCBI Taxonomy" id="670580"/>
    <lineage>
        <taxon>Eukaryota</taxon>
        <taxon>Fungi</taxon>
        <taxon>Dikarya</taxon>
        <taxon>Basidiomycota</taxon>
        <taxon>Agaricomycotina</taxon>
        <taxon>Agaricomycetes</taxon>
        <taxon>Polyporales</taxon>
        <taxon>Adustoporiaceae</taxon>
        <taxon>Rhodonia</taxon>
    </lineage>
</organism>
<dbReference type="AlphaFoldDB" id="A0A1X6NFY1"/>
<evidence type="ECO:0000313" key="2">
    <source>
        <dbReference type="EMBL" id="OSX67537.1"/>
    </source>
</evidence>
<proteinExistence type="predicted"/>
<dbReference type="GeneID" id="36328818"/>
<protein>
    <submittedName>
        <fullName evidence="2">Uncharacterized protein</fullName>
    </submittedName>
</protein>
<dbReference type="OrthoDB" id="3256702at2759"/>
<dbReference type="Proteomes" id="UP000194127">
    <property type="component" value="Unassembled WGS sequence"/>
</dbReference>
<dbReference type="RefSeq" id="XP_024344331.1">
    <property type="nucleotide sequence ID" value="XM_024483869.1"/>
</dbReference>
<name>A0A1X6NFY1_9APHY</name>
<accession>A0A1X6NFY1</accession>
<dbReference type="EMBL" id="KZ110591">
    <property type="protein sequence ID" value="OSX67537.1"/>
    <property type="molecule type" value="Genomic_DNA"/>
</dbReference>
<gene>
    <name evidence="2" type="ORF">POSPLADRAFT_1129704</name>
</gene>
<keyword evidence="3" id="KW-1185">Reference proteome</keyword>
<evidence type="ECO:0000313" key="3">
    <source>
        <dbReference type="Proteomes" id="UP000194127"/>
    </source>
</evidence>
<evidence type="ECO:0000256" key="1">
    <source>
        <dbReference type="SAM" id="MobiDB-lite"/>
    </source>
</evidence>
<reference evidence="2 3" key="1">
    <citation type="submission" date="2017-04" db="EMBL/GenBank/DDBJ databases">
        <title>Genome Sequence of the Model Brown-Rot Fungus Postia placenta SB12.</title>
        <authorList>
            <consortium name="DOE Joint Genome Institute"/>
            <person name="Gaskell J."/>
            <person name="Kersten P."/>
            <person name="Larrondo L.F."/>
            <person name="Canessa P."/>
            <person name="Martinez D."/>
            <person name="Hibbett D."/>
            <person name="Schmoll M."/>
            <person name="Kubicek C.P."/>
            <person name="Martinez A.T."/>
            <person name="Yadav J."/>
            <person name="Master E."/>
            <person name="Magnuson J.K."/>
            <person name="James T."/>
            <person name="Yaver D."/>
            <person name="Berka R."/>
            <person name="Labutti K."/>
            <person name="Lipzen A."/>
            <person name="Aerts A."/>
            <person name="Barry K."/>
            <person name="Henrissat B."/>
            <person name="Blanchette R."/>
            <person name="Grigoriev I."/>
            <person name="Cullen D."/>
        </authorList>
    </citation>
    <scope>NUCLEOTIDE SEQUENCE [LARGE SCALE GENOMIC DNA]</scope>
    <source>
        <strain evidence="2 3">MAD-698-R-SB12</strain>
    </source>
</reference>
<dbReference type="STRING" id="670580.A0A1X6NFY1"/>
<sequence>MDDPAAGPEAAHDGEFDPYAAYGTIHPPPAASLGMSRNDGYAPARTSSPPLAAVYAGHSNHGHSHSTRSESTSSVGLGHMAHASGSSHDLLLGGMRAGSEGTTPAMPSAALNSSSGDIFTVPPRNPQRLLKTVQTPEHQDPGETSAGVRDSMTSSVYSMAMDDQTDEPSTSRPALEVRNLPDGASLGGDVSRAPSRYA</sequence>
<feature type="region of interest" description="Disordered" evidence="1">
    <location>
        <begin position="1"/>
        <end position="87"/>
    </location>
</feature>
<feature type="region of interest" description="Disordered" evidence="1">
    <location>
        <begin position="126"/>
        <end position="198"/>
    </location>
</feature>